<dbReference type="InterPro" id="IPR015947">
    <property type="entry name" value="PUA-like_sf"/>
</dbReference>
<dbReference type="AlphaFoldDB" id="A0A0G0YSR2"/>
<gene>
    <name evidence="2" type="ORF">UU70_C0035G0011</name>
</gene>
<dbReference type="GO" id="GO:0003723">
    <property type="term" value="F:RNA binding"/>
    <property type="evidence" value="ECO:0007669"/>
    <property type="project" value="InterPro"/>
</dbReference>
<reference evidence="2 3" key="1">
    <citation type="journal article" date="2015" name="Nature">
        <title>rRNA introns, odd ribosomes, and small enigmatic genomes across a large radiation of phyla.</title>
        <authorList>
            <person name="Brown C.T."/>
            <person name="Hug L.A."/>
            <person name="Thomas B.C."/>
            <person name="Sharon I."/>
            <person name="Castelle C.J."/>
            <person name="Singh A."/>
            <person name="Wilkins M.J."/>
            <person name="Williams K.H."/>
            <person name="Banfield J.F."/>
        </authorList>
    </citation>
    <scope>NUCLEOTIDE SEQUENCE [LARGE SCALE GENOMIC DNA]</scope>
</reference>
<evidence type="ECO:0000313" key="3">
    <source>
        <dbReference type="Proteomes" id="UP000034380"/>
    </source>
</evidence>
<evidence type="ECO:0000313" key="2">
    <source>
        <dbReference type="EMBL" id="KKS12716.1"/>
    </source>
</evidence>
<dbReference type="EMBL" id="LCBQ01000035">
    <property type="protein sequence ID" value="KKS12716.1"/>
    <property type="molecule type" value="Genomic_DNA"/>
</dbReference>
<accession>A0A0G0YSR2</accession>
<protein>
    <recommendedName>
        <fullName evidence="1">UPF0113 domain-containing protein</fullName>
    </recommendedName>
</protein>
<comment type="caution">
    <text evidence="2">The sequence shown here is derived from an EMBL/GenBank/DDBJ whole genome shotgun (WGS) entry which is preliminary data.</text>
</comment>
<dbReference type="Gene3D" id="2.30.130.10">
    <property type="entry name" value="PUA domain"/>
    <property type="match status" value="1"/>
</dbReference>
<dbReference type="SUPFAM" id="SSF88697">
    <property type="entry name" value="PUA domain-like"/>
    <property type="match status" value="1"/>
</dbReference>
<sequence length="310" mass="34846">MEKILLKPTQTEILIKGSQKEGHLDIFSYDYNSDENRRKLGNLYIVGNIQQNVDDGESNSTYVTNLVASLAKREYYSNPDLPPKEAFSAALKKINDVVDEFFVKKDVKINIGIFALAGENINISKIGKFKILLARDDKTIDILNNIDLFTKEKVEEKEFSHVISGRIAHGDKILAFYPGRLVTVREKAIKESFLKLNTEQFLEKIDAMKKEKANLAYAALYINLNRVKEPAMVPRAAKVTLPRAVVTDKAAWLYICGRDILAQGITTCDSVAIGAHLLIMDQHDHCIGYGTLTKMNDGRPHTIKNVYDIG</sequence>
<dbReference type="InterPro" id="IPR005155">
    <property type="entry name" value="UPF0113_PUA"/>
</dbReference>
<name>A0A0G0YSR2_9BACT</name>
<evidence type="ECO:0000259" key="1">
    <source>
        <dbReference type="Pfam" id="PF03657"/>
    </source>
</evidence>
<feature type="non-terminal residue" evidence="2">
    <location>
        <position position="310"/>
    </location>
</feature>
<dbReference type="Pfam" id="PF03657">
    <property type="entry name" value="UPF0113"/>
    <property type="match status" value="1"/>
</dbReference>
<proteinExistence type="predicted"/>
<feature type="domain" description="UPF0113" evidence="1">
    <location>
        <begin position="244"/>
        <end position="310"/>
    </location>
</feature>
<organism evidence="2 3">
    <name type="scientific">Candidatus Yanofskybacteria bacterium GW2011_GWA1_41_6</name>
    <dbReference type="NCBI Taxonomy" id="1619020"/>
    <lineage>
        <taxon>Bacteria</taxon>
        <taxon>Candidatus Yanofskyibacteriota</taxon>
    </lineage>
</organism>
<dbReference type="InterPro" id="IPR036974">
    <property type="entry name" value="PUA_sf"/>
</dbReference>
<dbReference type="Proteomes" id="UP000034380">
    <property type="component" value="Unassembled WGS sequence"/>
</dbReference>